<evidence type="ECO:0000313" key="2">
    <source>
        <dbReference type="Proteomes" id="UP001054837"/>
    </source>
</evidence>
<sequence length="169" mass="18926">MTDGGVVQSECSLLTTAVISNEHYTSINWMTGPSYLPILEITSETHNLDTRPRILLDGVVSVCIPSERRRHFGNTDCPLALRHLRKSSTVTAFLPCVPPSGVQVSEIAQHEAQEWQPANNKDLGMVSHDLHRKLGNGLCLVPAQLMDFLKVLQETGWKKLRLNFIYICF</sequence>
<name>A0AAV4VRI5_9ARAC</name>
<organism evidence="1 2">
    <name type="scientific">Caerostris darwini</name>
    <dbReference type="NCBI Taxonomy" id="1538125"/>
    <lineage>
        <taxon>Eukaryota</taxon>
        <taxon>Metazoa</taxon>
        <taxon>Ecdysozoa</taxon>
        <taxon>Arthropoda</taxon>
        <taxon>Chelicerata</taxon>
        <taxon>Arachnida</taxon>
        <taxon>Araneae</taxon>
        <taxon>Araneomorphae</taxon>
        <taxon>Entelegynae</taxon>
        <taxon>Araneoidea</taxon>
        <taxon>Araneidae</taxon>
        <taxon>Caerostris</taxon>
    </lineage>
</organism>
<comment type="caution">
    <text evidence="1">The sequence shown here is derived from an EMBL/GenBank/DDBJ whole genome shotgun (WGS) entry which is preliminary data.</text>
</comment>
<dbReference type="EMBL" id="BPLQ01013495">
    <property type="protein sequence ID" value="GIY72515.1"/>
    <property type="molecule type" value="Genomic_DNA"/>
</dbReference>
<protein>
    <submittedName>
        <fullName evidence="1">Uncharacterized protein</fullName>
    </submittedName>
</protein>
<gene>
    <name evidence="1" type="ORF">CDAR_208721</name>
</gene>
<dbReference type="Proteomes" id="UP001054837">
    <property type="component" value="Unassembled WGS sequence"/>
</dbReference>
<evidence type="ECO:0000313" key="1">
    <source>
        <dbReference type="EMBL" id="GIY72515.1"/>
    </source>
</evidence>
<proteinExistence type="predicted"/>
<accession>A0AAV4VRI5</accession>
<dbReference type="AlphaFoldDB" id="A0AAV4VRI5"/>
<reference evidence="1 2" key="1">
    <citation type="submission" date="2021-06" db="EMBL/GenBank/DDBJ databases">
        <title>Caerostris darwini draft genome.</title>
        <authorList>
            <person name="Kono N."/>
            <person name="Arakawa K."/>
        </authorList>
    </citation>
    <scope>NUCLEOTIDE SEQUENCE [LARGE SCALE GENOMIC DNA]</scope>
</reference>
<keyword evidence="2" id="KW-1185">Reference proteome</keyword>